<dbReference type="EMBL" id="JABBWE010000078">
    <property type="protein sequence ID" value="KAG1787487.1"/>
    <property type="molecule type" value="Genomic_DNA"/>
</dbReference>
<feature type="chain" id="PRO_5040114044" evidence="2">
    <location>
        <begin position="22"/>
        <end position="260"/>
    </location>
</feature>
<accession>A0A9P7DBN5</accession>
<reference evidence="3" key="1">
    <citation type="journal article" date="2020" name="New Phytol.">
        <title>Comparative genomics reveals dynamic genome evolution in host specialist ectomycorrhizal fungi.</title>
        <authorList>
            <person name="Lofgren L.A."/>
            <person name="Nguyen N.H."/>
            <person name="Vilgalys R."/>
            <person name="Ruytinx J."/>
            <person name="Liao H.L."/>
            <person name="Branco S."/>
            <person name="Kuo A."/>
            <person name="LaButti K."/>
            <person name="Lipzen A."/>
            <person name="Andreopoulos W."/>
            <person name="Pangilinan J."/>
            <person name="Riley R."/>
            <person name="Hundley H."/>
            <person name="Na H."/>
            <person name="Barry K."/>
            <person name="Grigoriev I.V."/>
            <person name="Stajich J.E."/>
            <person name="Kennedy P.G."/>
        </authorList>
    </citation>
    <scope>NUCLEOTIDE SEQUENCE</scope>
    <source>
        <strain evidence="3">S12</strain>
    </source>
</reference>
<keyword evidence="1" id="KW-1133">Transmembrane helix</keyword>
<evidence type="ECO:0000313" key="3">
    <source>
        <dbReference type="EMBL" id="KAG1787487.1"/>
    </source>
</evidence>
<keyword evidence="2" id="KW-0732">Signal</keyword>
<organism evidence="3 4">
    <name type="scientific">Suillus plorans</name>
    <dbReference type="NCBI Taxonomy" id="116603"/>
    <lineage>
        <taxon>Eukaryota</taxon>
        <taxon>Fungi</taxon>
        <taxon>Dikarya</taxon>
        <taxon>Basidiomycota</taxon>
        <taxon>Agaricomycotina</taxon>
        <taxon>Agaricomycetes</taxon>
        <taxon>Agaricomycetidae</taxon>
        <taxon>Boletales</taxon>
        <taxon>Suillineae</taxon>
        <taxon>Suillaceae</taxon>
        <taxon>Suillus</taxon>
    </lineage>
</organism>
<evidence type="ECO:0000313" key="4">
    <source>
        <dbReference type="Proteomes" id="UP000719766"/>
    </source>
</evidence>
<evidence type="ECO:0000256" key="2">
    <source>
        <dbReference type="SAM" id="SignalP"/>
    </source>
</evidence>
<proteinExistence type="predicted"/>
<gene>
    <name evidence="3" type="ORF">HD556DRAFT_1408751</name>
</gene>
<keyword evidence="1" id="KW-0472">Membrane</keyword>
<feature type="transmembrane region" description="Helical" evidence="1">
    <location>
        <begin position="209"/>
        <end position="233"/>
    </location>
</feature>
<evidence type="ECO:0000256" key="1">
    <source>
        <dbReference type="SAM" id="Phobius"/>
    </source>
</evidence>
<dbReference type="OrthoDB" id="3267422at2759"/>
<dbReference type="RefSeq" id="XP_041154833.1">
    <property type="nucleotide sequence ID" value="XM_041304101.1"/>
</dbReference>
<dbReference type="Proteomes" id="UP000719766">
    <property type="component" value="Unassembled WGS sequence"/>
</dbReference>
<dbReference type="AlphaFoldDB" id="A0A9P7DBN5"/>
<keyword evidence="1" id="KW-0812">Transmembrane</keyword>
<name>A0A9P7DBN5_9AGAM</name>
<feature type="signal peptide" evidence="2">
    <location>
        <begin position="1"/>
        <end position="21"/>
    </location>
</feature>
<dbReference type="GeneID" id="64597865"/>
<keyword evidence="4" id="KW-1185">Reference proteome</keyword>
<protein>
    <submittedName>
        <fullName evidence="3">Uncharacterized protein</fullName>
    </submittedName>
</protein>
<comment type="caution">
    <text evidence="3">The sequence shown here is derived from an EMBL/GenBank/DDBJ whole genome shotgun (WGS) entry which is preliminary data.</text>
</comment>
<sequence length="260" mass="28163">MPHRLSLSFYLLRTVTLVVSAQQQVVLGSTNPDIVYVPPLCNVSNIGCSSAWQQIYIDCPSTNGTPVIVTTTTGPIPQSGNLVPQLFLTFRASTIYLRTSPFSNATVNFSITADPSGVTITNQVNTNINQLIIADNLPESQTSILGITFLQGLSPTRFDVESITLNVTNSSATSSYLPTLSLPTSSFPPSLLPSSTSTVNSTTSQRTGIIIGATVGGVLGSLAISIASFCVYWRWRRRRIWRSEVDVGIYPMRPRTTRTQ</sequence>